<evidence type="ECO:0000256" key="8">
    <source>
        <dbReference type="RuleBase" id="RU003835"/>
    </source>
</evidence>
<comment type="cofactor">
    <cofactor evidence="7">
        <name>Mg(2+)</name>
        <dbReference type="ChEBI" id="CHEBI:18420"/>
    </cofactor>
    <cofactor evidence="7">
        <name>Mn(2+)</name>
        <dbReference type="ChEBI" id="CHEBI:29035"/>
    </cofactor>
    <text evidence="7">Mg(2+). Can also accept Mn(2+).</text>
</comment>
<evidence type="ECO:0000256" key="4">
    <source>
        <dbReference type="ARBA" id="ARBA00022741"/>
    </source>
</evidence>
<dbReference type="EMBL" id="AP009049">
    <property type="protein sequence ID" value="BAH06338.1"/>
    <property type="molecule type" value="Genomic_DNA"/>
</dbReference>
<feature type="binding site" evidence="7">
    <location>
        <position position="92"/>
    </location>
    <ligand>
        <name>substrate</name>
    </ligand>
</feature>
<comment type="similarity">
    <text evidence="1 7 8">Belongs to the acetokinase family.</text>
</comment>
<dbReference type="GO" id="GO:0008776">
    <property type="term" value="F:acetate kinase activity"/>
    <property type="evidence" value="ECO:0007669"/>
    <property type="project" value="UniProtKB-UniRule"/>
</dbReference>
<feature type="active site" description="Proton donor/acceptor" evidence="7">
    <location>
        <position position="149"/>
    </location>
</feature>
<dbReference type="GO" id="GO:0000287">
    <property type="term" value="F:magnesium ion binding"/>
    <property type="evidence" value="ECO:0007669"/>
    <property type="project" value="UniProtKB-UniRule"/>
</dbReference>
<dbReference type="Proteomes" id="UP000007969">
    <property type="component" value="Chromosome"/>
</dbReference>
<comment type="function">
    <text evidence="7">Catalyzes the formation of acetyl phosphate from acetate and ATP. Can also catalyze the reverse reaction.</text>
</comment>
<evidence type="ECO:0000313" key="9">
    <source>
        <dbReference type="EMBL" id="BAH06338.1"/>
    </source>
</evidence>
<evidence type="ECO:0000313" key="10">
    <source>
        <dbReference type="Proteomes" id="UP000007969"/>
    </source>
</evidence>
<dbReference type="PROSITE" id="PS01075">
    <property type="entry name" value="ACETATE_KINASE_1"/>
    <property type="match status" value="1"/>
</dbReference>
<dbReference type="EC" id="2.7.2.1" evidence="7"/>
<feature type="site" description="Transition state stabilizer" evidence="7">
    <location>
        <position position="181"/>
    </location>
</feature>
<dbReference type="KEGG" id="ckr:CKR_1287"/>
<dbReference type="InterPro" id="IPR004372">
    <property type="entry name" value="Ac/propionate_kinase"/>
</dbReference>
<gene>
    <name evidence="7" type="primary">ackA</name>
    <name evidence="9" type="ordered locus">CKR_1287</name>
</gene>
<name>B9E1G3_CLOK1</name>
<organism evidence="9 10">
    <name type="scientific">Clostridium kluyveri (strain NBRC 12016)</name>
    <dbReference type="NCBI Taxonomy" id="583346"/>
    <lineage>
        <taxon>Bacteria</taxon>
        <taxon>Bacillati</taxon>
        <taxon>Bacillota</taxon>
        <taxon>Clostridia</taxon>
        <taxon>Eubacteriales</taxon>
        <taxon>Clostridiaceae</taxon>
        <taxon>Clostridium</taxon>
    </lineage>
</organism>
<feature type="site" description="Transition state stabilizer" evidence="7">
    <location>
        <position position="242"/>
    </location>
</feature>
<comment type="catalytic activity">
    <reaction evidence="7">
        <text>acetate + ATP = acetyl phosphate + ADP</text>
        <dbReference type="Rhea" id="RHEA:11352"/>
        <dbReference type="ChEBI" id="CHEBI:22191"/>
        <dbReference type="ChEBI" id="CHEBI:30089"/>
        <dbReference type="ChEBI" id="CHEBI:30616"/>
        <dbReference type="ChEBI" id="CHEBI:456216"/>
        <dbReference type="EC" id="2.7.2.1"/>
    </reaction>
</comment>
<dbReference type="AlphaFoldDB" id="B9E1G3"/>
<dbReference type="UniPathway" id="UPA00340">
    <property type="reaction ID" value="UER00458"/>
</dbReference>
<keyword evidence="3 7" id="KW-0808">Transferase</keyword>
<dbReference type="GO" id="GO:0005524">
    <property type="term" value="F:ATP binding"/>
    <property type="evidence" value="ECO:0007669"/>
    <property type="project" value="UniProtKB-KW"/>
</dbReference>
<comment type="subunit">
    <text evidence="7">Homodimer.</text>
</comment>
<dbReference type="PANTHER" id="PTHR21060">
    <property type="entry name" value="ACETATE KINASE"/>
    <property type="match status" value="1"/>
</dbReference>
<dbReference type="PRINTS" id="PR00471">
    <property type="entry name" value="ACETATEKNASE"/>
</dbReference>
<dbReference type="Gene3D" id="3.30.420.40">
    <property type="match status" value="2"/>
</dbReference>
<feature type="binding site" evidence="7">
    <location>
        <begin position="284"/>
        <end position="286"/>
    </location>
    <ligand>
        <name>ATP</name>
        <dbReference type="ChEBI" id="CHEBI:30616"/>
    </ligand>
</feature>
<keyword evidence="2 7" id="KW-0963">Cytoplasm</keyword>
<evidence type="ECO:0000256" key="2">
    <source>
        <dbReference type="ARBA" id="ARBA00022490"/>
    </source>
</evidence>
<protein>
    <recommendedName>
        <fullName evidence="7">Acetate kinase</fullName>
        <ecNumber evidence="7">2.7.2.1</ecNumber>
    </recommendedName>
    <alternativeName>
        <fullName evidence="7">Acetokinase</fullName>
    </alternativeName>
</protein>
<evidence type="ECO:0000256" key="1">
    <source>
        <dbReference type="ARBA" id="ARBA00008748"/>
    </source>
</evidence>
<evidence type="ECO:0000256" key="5">
    <source>
        <dbReference type="ARBA" id="ARBA00022777"/>
    </source>
</evidence>
<dbReference type="PROSITE" id="PS01076">
    <property type="entry name" value="ACETATE_KINASE_2"/>
    <property type="match status" value="1"/>
</dbReference>
<dbReference type="GO" id="GO:0005737">
    <property type="term" value="C:cytoplasm"/>
    <property type="evidence" value="ECO:0007669"/>
    <property type="project" value="UniProtKB-SubCell"/>
</dbReference>
<dbReference type="PANTHER" id="PTHR21060:SF15">
    <property type="entry name" value="ACETATE KINASE-RELATED"/>
    <property type="match status" value="1"/>
</dbReference>
<feature type="binding site" evidence="7">
    <location>
        <position position="16"/>
    </location>
    <ligand>
        <name>ATP</name>
        <dbReference type="ChEBI" id="CHEBI:30616"/>
    </ligand>
</feature>
<evidence type="ECO:0000256" key="6">
    <source>
        <dbReference type="ARBA" id="ARBA00022840"/>
    </source>
</evidence>
<feature type="binding site" evidence="7">
    <location>
        <position position="9"/>
    </location>
    <ligand>
        <name>Mg(2+)</name>
        <dbReference type="ChEBI" id="CHEBI:18420"/>
    </ligand>
</feature>
<keyword evidence="7" id="KW-0479">Metal-binding</keyword>
<dbReference type="SUPFAM" id="SSF53067">
    <property type="entry name" value="Actin-like ATPase domain"/>
    <property type="match status" value="2"/>
</dbReference>
<dbReference type="GO" id="GO:0006085">
    <property type="term" value="P:acetyl-CoA biosynthetic process"/>
    <property type="evidence" value="ECO:0007669"/>
    <property type="project" value="UniProtKB-UniRule"/>
</dbReference>
<evidence type="ECO:0000256" key="3">
    <source>
        <dbReference type="ARBA" id="ARBA00022679"/>
    </source>
</evidence>
<comment type="subcellular location">
    <subcellularLocation>
        <location evidence="7">Cytoplasm</location>
    </subcellularLocation>
</comment>
<evidence type="ECO:0000256" key="7">
    <source>
        <dbReference type="HAMAP-Rule" id="MF_00020"/>
    </source>
</evidence>
<dbReference type="PIRSF" id="PIRSF000722">
    <property type="entry name" value="Acetate_prop_kin"/>
    <property type="match status" value="1"/>
</dbReference>
<keyword evidence="7" id="KW-0460">Magnesium</keyword>
<feature type="binding site" evidence="7">
    <location>
        <position position="386"/>
    </location>
    <ligand>
        <name>Mg(2+)</name>
        <dbReference type="ChEBI" id="CHEBI:18420"/>
    </ligand>
</feature>
<dbReference type="HOGENOM" id="CLU_020352_0_1_9"/>
<proteinExistence type="inferred from homology"/>
<dbReference type="GO" id="GO:0006083">
    <property type="term" value="P:acetate metabolic process"/>
    <property type="evidence" value="ECO:0007669"/>
    <property type="project" value="TreeGrafter"/>
</dbReference>
<sequence>MYMKILEVNCGSSSLKYQLIDMEDEKVLAKGLVERIGIDGSILTHKVNGEKHVVSEPIKDHRVAVKLVLEALVDKQHGVIKDMSEISAVGHRVVHGGEQYSDAVIIDDKVMESLKDCSKLAPLHNPPNIIGINACKAIMPNAPMVAVFDTAFHHTMPKYAYIYPLPYELYERYGIRKYGFHGTSHRFVSEEAARLMGKDISELKIITCHLGNGASICAVDRGKSIDTNMGFTPLAGLAMGTRCGDIDPAIIPFLTNEIGMSIDEISNIMNNKSGILGMSGISSDFRDVEEIASFKHDRRAQLALDVFYYRVKSFIGSYVAVLDGVDAIVFTAGVGENSSIARAEICSGLTYLGITIDEEKNNIRGKATEITTANSKTKVFVIPTNEELVIARDTKFLVQKKISHKSK</sequence>
<dbReference type="InterPro" id="IPR043129">
    <property type="entry name" value="ATPase_NBD"/>
</dbReference>
<dbReference type="Pfam" id="PF00871">
    <property type="entry name" value="Acetate_kinase"/>
    <property type="match status" value="1"/>
</dbReference>
<keyword evidence="4 7" id="KW-0547">Nucleotide-binding</keyword>
<dbReference type="NCBIfam" id="TIGR00016">
    <property type="entry name" value="ackA"/>
    <property type="match status" value="1"/>
</dbReference>
<accession>B9E1G3</accession>
<dbReference type="InterPro" id="IPR023865">
    <property type="entry name" value="Aliphatic_acid_kinase_CS"/>
</dbReference>
<keyword evidence="5 7" id="KW-0418">Kinase</keyword>
<feature type="binding site" evidence="7">
    <location>
        <begin position="333"/>
        <end position="337"/>
    </location>
    <ligand>
        <name>ATP</name>
        <dbReference type="ChEBI" id="CHEBI:30616"/>
    </ligand>
</feature>
<dbReference type="HAMAP" id="MF_00020">
    <property type="entry name" value="Acetate_kinase"/>
    <property type="match status" value="1"/>
</dbReference>
<comment type="pathway">
    <text evidence="7">Metabolic intermediate biosynthesis; acetyl-CoA biosynthesis; acetyl-CoA from acetate: step 1/2.</text>
</comment>
<keyword evidence="6 7" id="KW-0067">ATP-binding</keyword>
<dbReference type="CDD" id="cd24010">
    <property type="entry name" value="ASKHA_NBD_AcK_PK"/>
    <property type="match status" value="1"/>
</dbReference>
<reference evidence="10" key="1">
    <citation type="submission" date="2005-09" db="EMBL/GenBank/DDBJ databases">
        <title>Complete genome sequence of Clostridium kluyveri and comparative genomics of Clostridia species.</title>
        <authorList>
            <person name="Inui M."/>
            <person name="Nonaka H."/>
            <person name="Shinoda Y."/>
            <person name="Ikenaga Y."/>
            <person name="Abe M."/>
            <person name="Naito K."/>
            <person name="Vertes A.A."/>
            <person name="Yukawa H."/>
        </authorList>
    </citation>
    <scope>NUCLEOTIDE SEQUENCE [LARGE SCALE GENOMIC DNA]</scope>
    <source>
        <strain evidence="10">NBRC 12016</strain>
    </source>
</reference>
<feature type="binding site" evidence="7">
    <location>
        <begin position="209"/>
        <end position="213"/>
    </location>
    <ligand>
        <name>ATP</name>
        <dbReference type="ChEBI" id="CHEBI:30616"/>
    </ligand>
</feature>
<dbReference type="InterPro" id="IPR000890">
    <property type="entry name" value="Aliphatic_acid_kin_short-chain"/>
</dbReference>